<gene>
    <name evidence="2" type="ORF">HETIRDRAFT_309080</name>
</gene>
<dbReference type="AlphaFoldDB" id="W4KI95"/>
<dbReference type="OrthoDB" id="5544375at2759"/>
<dbReference type="Pfam" id="PF07956">
    <property type="entry name" value="DUF1690"/>
    <property type="match status" value="1"/>
</dbReference>
<evidence type="ECO:0000313" key="3">
    <source>
        <dbReference type="Proteomes" id="UP000030671"/>
    </source>
</evidence>
<feature type="region of interest" description="Disordered" evidence="1">
    <location>
        <begin position="80"/>
        <end position="99"/>
    </location>
</feature>
<dbReference type="RefSeq" id="XP_009542419.1">
    <property type="nucleotide sequence ID" value="XM_009544124.1"/>
</dbReference>
<dbReference type="InParanoid" id="W4KI95"/>
<evidence type="ECO:0000313" key="2">
    <source>
        <dbReference type="EMBL" id="ETW85572.1"/>
    </source>
</evidence>
<dbReference type="KEGG" id="hir:HETIRDRAFT_309080"/>
<dbReference type="Proteomes" id="UP000030671">
    <property type="component" value="Unassembled WGS sequence"/>
</dbReference>
<dbReference type="HOGENOM" id="CLU_093897_1_0_1"/>
<accession>W4KI95</accession>
<organism evidence="2 3">
    <name type="scientific">Heterobasidion irregulare (strain TC 32-1)</name>
    <dbReference type="NCBI Taxonomy" id="747525"/>
    <lineage>
        <taxon>Eukaryota</taxon>
        <taxon>Fungi</taxon>
        <taxon>Dikarya</taxon>
        <taxon>Basidiomycota</taxon>
        <taxon>Agaricomycotina</taxon>
        <taxon>Agaricomycetes</taxon>
        <taxon>Russulales</taxon>
        <taxon>Bondarzewiaceae</taxon>
        <taxon>Heterobasidion</taxon>
        <taxon>Heterobasidion annosum species complex</taxon>
    </lineage>
</organism>
<reference evidence="2 3" key="1">
    <citation type="journal article" date="2012" name="New Phytol.">
        <title>Insight into trade-off between wood decay and parasitism from the genome of a fungal forest pathogen.</title>
        <authorList>
            <person name="Olson A."/>
            <person name="Aerts A."/>
            <person name="Asiegbu F."/>
            <person name="Belbahri L."/>
            <person name="Bouzid O."/>
            <person name="Broberg A."/>
            <person name="Canback B."/>
            <person name="Coutinho P.M."/>
            <person name="Cullen D."/>
            <person name="Dalman K."/>
            <person name="Deflorio G."/>
            <person name="van Diepen L.T."/>
            <person name="Dunand C."/>
            <person name="Duplessis S."/>
            <person name="Durling M."/>
            <person name="Gonthier P."/>
            <person name="Grimwood J."/>
            <person name="Fossdal C.G."/>
            <person name="Hansson D."/>
            <person name="Henrissat B."/>
            <person name="Hietala A."/>
            <person name="Himmelstrand K."/>
            <person name="Hoffmeister D."/>
            <person name="Hogberg N."/>
            <person name="James T.Y."/>
            <person name="Karlsson M."/>
            <person name="Kohler A."/>
            <person name="Kues U."/>
            <person name="Lee Y.H."/>
            <person name="Lin Y.C."/>
            <person name="Lind M."/>
            <person name="Lindquist E."/>
            <person name="Lombard V."/>
            <person name="Lucas S."/>
            <person name="Lunden K."/>
            <person name="Morin E."/>
            <person name="Murat C."/>
            <person name="Park J."/>
            <person name="Raffaello T."/>
            <person name="Rouze P."/>
            <person name="Salamov A."/>
            <person name="Schmutz J."/>
            <person name="Solheim H."/>
            <person name="Stahlberg J."/>
            <person name="Velez H."/>
            <person name="de Vries R.P."/>
            <person name="Wiebenga A."/>
            <person name="Woodward S."/>
            <person name="Yakovlev I."/>
            <person name="Garbelotto M."/>
            <person name="Martin F."/>
            <person name="Grigoriev I.V."/>
            <person name="Stenlid J."/>
        </authorList>
    </citation>
    <scope>NUCLEOTIDE SEQUENCE [LARGE SCALE GENOMIC DNA]</scope>
    <source>
        <strain evidence="2 3">TC 32-1</strain>
    </source>
</reference>
<dbReference type="FunCoup" id="W4KI95">
    <property type="interactions" value="40"/>
</dbReference>
<evidence type="ECO:0000256" key="1">
    <source>
        <dbReference type="SAM" id="MobiDB-lite"/>
    </source>
</evidence>
<proteinExistence type="predicted"/>
<evidence type="ECO:0008006" key="4">
    <source>
        <dbReference type="Google" id="ProtNLM"/>
    </source>
</evidence>
<dbReference type="GeneID" id="20669641"/>
<sequence>MGASQSKADEEPKVFYNETPIQFSQDLVNHLADTVDTHPERQSTLDGHVRARIQSELARLREEEEEVRQQIELALEKENLDRERDMAGDVSATSEADSSAIGDVKSSEVLLGDLEEVRTKVERFQTRQQLVELPELKTKGEAVVSCYRSHPSTSLDCWREVSEFRAAVSQVEQQYIASLR</sequence>
<protein>
    <recommendedName>
        <fullName evidence="4">DUF1690 domain-containing protein</fullName>
    </recommendedName>
</protein>
<keyword evidence="3" id="KW-1185">Reference proteome</keyword>
<name>W4KI95_HETIT</name>
<dbReference type="EMBL" id="KI925455">
    <property type="protein sequence ID" value="ETW85572.1"/>
    <property type="molecule type" value="Genomic_DNA"/>
</dbReference>
<dbReference type="InterPro" id="IPR012471">
    <property type="entry name" value="DUF1690"/>
</dbReference>
<dbReference type="eggNOG" id="ENOG502S4WP">
    <property type="taxonomic scope" value="Eukaryota"/>
</dbReference>